<dbReference type="EMBL" id="JACYCF010000005">
    <property type="protein sequence ID" value="KAF8756890.1"/>
    <property type="molecule type" value="Genomic_DNA"/>
</dbReference>
<dbReference type="PROSITE" id="PS50023">
    <property type="entry name" value="LIM_DOMAIN_2"/>
    <property type="match status" value="2"/>
</dbReference>
<dbReference type="InterPro" id="IPR001781">
    <property type="entry name" value="Znf_LIM"/>
</dbReference>
<evidence type="ECO:0000313" key="9">
    <source>
        <dbReference type="Proteomes" id="UP000614334"/>
    </source>
</evidence>
<accession>A0A8H7IHQ7</accession>
<feature type="region of interest" description="Disordered" evidence="6">
    <location>
        <begin position="125"/>
        <end position="176"/>
    </location>
</feature>
<feature type="domain" description="LIM zinc-binding" evidence="7">
    <location>
        <begin position="6"/>
        <end position="64"/>
    </location>
</feature>
<evidence type="ECO:0000256" key="6">
    <source>
        <dbReference type="SAM" id="MobiDB-lite"/>
    </source>
</evidence>
<evidence type="ECO:0000256" key="1">
    <source>
        <dbReference type="ARBA" id="ARBA00022723"/>
    </source>
</evidence>
<dbReference type="Pfam" id="PF00412">
    <property type="entry name" value="LIM"/>
    <property type="match status" value="2"/>
</dbReference>
<keyword evidence="3 5" id="KW-0862">Zinc</keyword>
<reference evidence="8" key="1">
    <citation type="submission" date="2020-09" db="EMBL/GenBank/DDBJ databases">
        <title>Comparative genome analyses of four rice-infecting Rhizoctonia solani isolates reveal extensive enrichment of homogalacturonan modification genes.</title>
        <authorList>
            <person name="Lee D.-Y."/>
            <person name="Jeon J."/>
            <person name="Kim K.-T."/>
            <person name="Cheong K."/>
            <person name="Song H."/>
            <person name="Choi G."/>
            <person name="Ko J."/>
            <person name="Opiyo S.O."/>
            <person name="Zuo S."/>
            <person name="Madhav S."/>
            <person name="Lee Y.-H."/>
            <person name="Wang G.-L."/>
        </authorList>
    </citation>
    <scope>NUCLEOTIDE SEQUENCE</scope>
    <source>
        <strain evidence="8">AG1-IA B2</strain>
    </source>
</reference>
<protein>
    <submittedName>
        <fullName evidence="8">Protein kinase C conserved region 1 (C1) domains (Cysteine-rich domains)</fullName>
    </submittedName>
</protein>
<evidence type="ECO:0000256" key="5">
    <source>
        <dbReference type="PROSITE-ProRule" id="PRU00125"/>
    </source>
</evidence>
<dbReference type="PROSITE" id="PS00478">
    <property type="entry name" value="LIM_DOMAIN_1"/>
    <property type="match status" value="1"/>
</dbReference>
<dbReference type="PANTHER" id="PTHR24205:SF16">
    <property type="entry name" value="GH01042P-RELATED"/>
    <property type="match status" value="1"/>
</dbReference>
<keyword evidence="8" id="KW-0808">Transferase</keyword>
<feature type="compositionally biased region" description="Basic residues" evidence="6">
    <location>
        <begin position="125"/>
        <end position="138"/>
    </location>
</feature>
<dbReference type="AlphaFoldDB" id="A0A8H7IHQ7"/>
<sequence length="211" mass="23009">MQEAEPACGGCGRTLESASGGVVVAFGNALWHVECFRCAKCQNMSADTNLLLLADGSPVCQACSYSCHVCHNPILDEAIMTGDDSYHASCFKCRTCSRRIEELVFAKTSQGIYCMACHNDRVARSRRHADKKRSRTKSRKEDSVGPQSRATDFAPSPAPHSLAAPHDLGKRRKSYDDGVRPLSAMFAPLLPVPLQHNRPHFPAPRCPPLAA</sequence>
<dbReference type="GO" id="GO:0046872">
    <property type="term" value="F:metal ion binding"/>
    <property type="evidence" value="ECO:0007669"/>
    <property type="project" value="UniProtKB-KW"/>
</dbReference>
<gene>
    <name evidence="8" type="ORF">RHS01_04012</name>
</gene>
<dbReference type="GO" id="GO:0016301">
    <property type="term" value="F:kinase activity"/>
    <property type="evidence" value="ECO:0007669"/>
    <property type="project" value="UniProtKB-KW"/>
</dbReference>
<evidence type="ECO:0000256" key="2">
    <source>
        <dbReference type="ARBA" id="ARBA00022737"/>
    </source>
</evidence>
<dbReference type="PANTHER" id="PTHR24205">
    <property type="entry name" value="FOUR AND A HALF LIM DOMAINS PROTEIN"/>
    <property type="match status" value="1"/>
</dbReference>
<comment type="caution">
    <text evidence="8">The sequence shown here is derived from an EMBL/GenBank/DDBJ whole genome shotgun (WGS) entry which is preliminary data.</text>
</comment>
<dbReference type="Gene3D" id="2.10.110.10">
    <property type="entry name" value="Cysteine Rich Protein"/>
    <property type="match status" value="2"/>
</dbReference>
<keyword evidence="8" id="KW-0418">Kinase</keyword>
<keyword evidence="4 5" id="KW-0440">LIM domain</keyword>
<evidence type="ECO:0000259" key="7">
    <source>
        <dbReference type="PROSITE" id="PS50023"/>
    </source>
</evidence>
<evidence type="ECO:0000256" key="4">
    <source>
        <dbReference type="ARBA" id="ARBA00023038"/>
    </source>
</evidence>
<keyword evidence="2" id="KW-0677">Repeat</keyword>
<dbReference type="GO" id="GO:0030695">
    <property type="term" value="F:GTPase regulator activity"/>
    <property type="evidence" value="ECO:0007669"/>
    <property type="project" value="UniProtKB-ARBA"/>
</dbReference>
<dbReference type="SMART" id="SM00132">
    <property type="entry name" value="LIM"/>
    <property type="match status" value="2"/>
</dbReference>
<dbReference type="GO" id="GO:0005634">
    <property type="term" value="C:nucleus"/>
    <property type="evidence" value="ECO:0007669"/>
    <property type="project" value="TreeGrafter"/>
</dbReference>
<proteinExistence type="predicted"/>
<dbReference type="FunFam" id="2.10.110.10:FF:000160">
    <property type="entry name" value="Signal transducer, putative"/>
    <property type="match status" value="1"/>
</dbReference>
<organism evidence="8 9">
    <name type="scientific">Rhizoctonia solani</name>
    <dbReference type="NCBI Taxonomy" id="456999"/>
    <lineage>
        <taxon>Eukaryota</taxon>
        <taxon>Fungi</taxon>
        <taxon>Dikarya</taxon>
        <taxon>Basidiomycota</taxon>
        <taxon>Agaricomycotina</taxon>
        <taxon>Agaricomycetes</taxon>
        <taxon>Cantharellales</taxon>
        <taxon>Ceratobasidiaceae</taxon>
        <taxon>Rhizoctonia</taxon>
    </lineage>
</organism>
<evidence type="ECO:0000313" key="8">
    <source>
        <dbReference type="EMBL" id="KAF8756890.1"/>
    </source>
</evidence>
<feature type="domain" description="LIM zinc-binding" evidence="7">
    <location>
        <begin position="65"/>
        <end position="124"/>
    </location>
</feature>
<name>A0A8H7IHQ7_9AGAM</name>
<dbReference type="Proteomes" id="UP000614334">
    <property type="component" value="Unassembled WGS sequence"/>
</dbReference>
<evidence type="ECO:0000256" key="3">
    <source>
        <dbReference type="ARBA" id="ARBA00022833"/>
    </source>
</evidence>
<keyword evidence="1 5" id="KW-0479">Metal-binding</keyword>
<dbReference type="GO" id="GO:0003712">
    <property type="term" value="F:transcription coregulator activity"/>
    <property type="evidence" value="ECO:0007669"/>
    <property type="project" value="TreeGrafter"/>
</dbReference>